<organism evidence="1 2">
    <name type="scientific">Allacma fusca</name>
    <dbReference type="NCBI Taxonomy" id="39272"/>
    <lineage>
        <taxon>Eukaryota</taxon>
        <taxon>Metazoa</taxon>
        <taxon>Ecdysozoa</taxon>
        <taxon>Arthropoda</taxon>
        <taxon>Hexapoda</taxon>
        <taxon>Collembola</taxon>
        <taxon>Symphypleona</taxon>
        <taxon>Sminthuridae</taxon>
        <taxon>Allacma</taxon>
    </lineage>
</organism>
<dbReference type="Proteomes" id="UP000708208">
    <property type="component" value="Unassembled WGS sequence"/>
</dbReference>
<dbReference type="AlphaFoldDB" id="A0A8J2P3C9"/>
<proteinExistence type="predicted"/>
<comment type="caution">
    <text evidence="1">The sequence shown here is derived from an EMBL/GenBank/DDBJ whole genome shotgun (WGS) entry which is preliminary data.</text>
</comment>
<feature type="non-terminal residue" evidence="1">
    <location>
        <position position="26"/>
    </location>
</feature>
<protein>
    <submittedName>
        <fullName evidence="1">Uncharacterized protein</fullName>
    </submittedName>
</protein>
<evidence type="ECO:0000313" key="1">
    <source>
        <dbReference type="EMBL" id="CAG7729484.1"/>
    </source>
</evidence>
<reference evidence="1" key="1">
    <citation type="submission" date="2021-06" db="EMBL/GenBank/DDBJ databases">
        <authorList>
            <person name="Hodson N. C."/>
            <person name="Mongue J. A."/>
            <person name="Jaron S. K."/>
        </authorList>
    </citation>
    <scope>NUCLEOTIDE SEQUENCE</scope>
</reference>
<keyword evidence="2" id="KW-1185">Reference proteome</keyword>
<dbReference type="EMBL" id="CAJVCH010179130">
    <property type="protein sequence ID" value="CAG7729484.1"/>
    <property type="molecule type" value="Genomic_DNA"/>
</dbReference>
<name>A0A8J2P3C9_9HEXA</name>
<evidence type="ECO:0000313" key="2">
    <source>
        <dbReference type="Proteomes" id="UP000708208"/>
    </source>
</evidence>
<accession>A0A8J2P3C9</accession>
<sequence length="26" mass="3040">MKDLDKFDANFMGIHGKQAENMDPRM</sequence>
<gene>
    <name evidence="1" type="ORF">AFUS01_LOCUS18195</name>
</gene>